<protein>
    <submittedName>
        <fullName evidence="6">Restriction endonuclease subunit S</fullName>
        <ecNumber evidence="6">3.1.21.-</ecNumber>
    </submittedName>
</protein>
<keyword evidence="6" id="KW-0378">Hydrolase</keyword>
<feature type="domain" description="Type I restriction modification DNA specificity" evidence="5">
    <location>
        <begin position="93"/>
        <end position="182"/>
    </location>
</feature>
<dbReference type="SUPFAM" id="SSF116734">
    <property type="entry name" value="DNA methylase specificity domain"/>
    <property type="match status" value="2"/>
</dbReference>
<keyword evidence="3" id="KW-0238">DNA-binding</keyword>
<dbReference type="Pfam" id="PF01420">
    <property type="entry name" value="Methylase_S"/>
    <property type="match status" value="1"/>
</dbReference>
<dbReference type="EC" id="3.1.21.-" evidence="6"/>
<evidence type="ECO:0000256" key="2">
    <source>
        <dbReference type="ARBA" id="ARBA00022747"/>
    </source>
</evidence>
<keyword evidence="7" id="KW-1185">Reference proteome</keyword>
<evidence type="ECO:0000313" key="7">
    <source>
        <dbReference type="Proteomes" id="UP001596410"/>
    </source>
</evidence>
<keyword evidence="6" id="KW-0255">Endonuclease</keyword>
<comment type="similarity">
    <text evidence="1">Belongs to the type-I restriction system S methylase family.</text>
</comment>
<name>A0ABW2EEQ4_9BACI</name>
<dbReference type="InterPro" id="IPR044946">
    <property type="entry name" value="Restrct_endonuc_typeI_TRD_sf"/>
</dbReference>
<dbReference type="Proteomes" id="UP001596410">
    <property type="component" value="Unassembled WGS sequence"/>
</dbReference>
<dbReference type="RefSeq" id="WP_204707680.1">
    <property type="nucleotide sequence ID" value="NZ_JBHSZV010000005.1"/>
</dbReference>
<dbReference type="CDD" id="cd16961">
    <property type="entry name" value="RMtype1_S_TRD-CR_like"/>
    <property type="match status" value="1"/>
</dbReference>
<sequence>MEEYRRYKETGLNWINRIPEHWDVVPNVALFEERSEKGFEHLPLLAVTIKRGVITQKELLEDSVKRDSSNEDKSNYKHVCKDDLAYNKMRMWQGAVGVSSYEGIVSPAYIILKPKINIHPKYYHYLFRTSVYSKVSYQNSYGIHDDQLNLRFEDFKRMKSLLPPLMEQQKIVRYLDEKLSEVEKLITIKNEKVDKLIELKATIIEKYIFGLENKGDAQSGPITGIKSIPSHWEVKRGKYYFKEIDKRSERGKEELLSVSHINGVVPRSEKKINMFMAESYVGSKLCVPNDIVSNIMWAWAGGIGVSNHSGIVSPSYAVYRMKEDYLFYRGYLDMLLRTRAYIAEYNVRSTGIHKSRLRLYSNEFFDMPFIRPPYKEQVEIVNFINEKLSNINILINSVNKEIAKVKEYFDALVLNTVTGRNKVSEEKGYGQNGNRYVGTRD</sequence>
<organism evidence="6 7">
    <name type="scientific">Halobacillus seohaensis</name>
    <dbReference type="NCBI Taxonomy" id="447421"/>
    <lineage>
        <taxon>Bacteria</taxon>
        <taxon>Bacillati</taxon>
        <taxon>Bacillota</taxon>
        <taxon>Bacilli</taxon>
        <taxon>Bacillales</taxon>
        <taxon>Bacillaceae</taxon>
        <taxon>Halobacillus</taxon>
    </lineage>
</organism>
<reference evidence="7" key="1">
    <citation type="journal article" date="2019" name="Int. J. Syst. Evol. Microbiol.">
        <title>The Global Catalogue of Microorganisms (GCM) 10K type strain sequencing project: providing services to taxonomists for standard genome sequencing and annotation.</title>
        <authorList>
            <consortium name="The Broad Institute Genomics Platform"/>
            <consortium name="The Broad Institute Genome Sequencing Center for Infectious Disease"/>
            <person name="Wu L."/>
            <person name="Ma J."/>
        </authorList>
    </citation>
    <scope>NUCLEOTIDE SEQUENCE [LARGE SCALE GENOMIC DNA]</scope>
    <source>
        <strain evidence="7">CGMCC 4.1621</strain>
    </source>
</reference>
<dbReference type="InterPro" id="IPR000055">
    <property type="entry name" value="Restrct_endonuc_typeI_TRD"/>
</dbReference>
<proteinExistence type="inferred from homology"/>
<evidence type="ECO:0000256" key="4">
    <source>
        <dbReference type="ARBA" id="ARBA00038652"/>
    </source>
</evidence>
<gene>
    <name evidence="6" type="ORF">ACFQIC_02865</name>
</gene>
<dbReference type="GO" id="GO:0016787">
    <property type="term" value="F:hydrolase activity"/>
    <property type="evidence" value="ECO:0007669"/>
    <property type="project" value="UniProtKB-KW"/>
</dbReference>
<dbReference type="GO" id="GO:0004519">
    <property type="term" value="F:endonuclease activity"/>
    <property type="evidence" value="ECO:0007669"/>
    <property type="project" value="UniProtKB-KW"/>
</dbReference>
<keyword evidence="6" id="KW-0540">Nuclease</keyword>
<keyword evidence="2" id="KW-0680">Restriction system</keyword>
<evidence type="ECO:0000313" key="6">
    <source>
        <dbReference type="EMBL" id="MFC7060813.1"/>
    </source>
</evidence>
<dbReference type="Gene3D" id="3.90.220.20">
    <property type="entry name" value="DNA methylase specificity domains"/>
    <property type="match status" value="2"/>
</dbReference>
<evidence type="ECO:0000256" key="3">
    <source>
        <dbReference type="ARBA" id="ARBA00023125"/>
    </source>
</evidence>
<dbReference type="InterPro" id="IPR051212">
    <property type="entry name" value="Type-I_RE_S_subunit"/>
</dbReference>
<dbReference type="EMBL" id="JBHSZV010000005">
    <property type="protein sequence ID" value="MFC7060813.1"/>
    <property type="molecule type" value="Genomic_DNA"/>
</dbReference>
<accession>A0ABW2EEQ4</accession>
<dbReference type="PANTHER" id="PTHR43140">
    <property type="entry name" value="TYPE-1 RESTRICTION ENZYME ECOKI SPECIFICITY PROTEIN"/>
    <property type="match status" value="1"/>
</dbReference>
<evidence type="ECO:0000256" key="1">
    <source>
        <dbReference type="ARBA" id="ARBA00010923"/>
    </source>
</evidence>
<dbReference type="PANTHER" id="PTHR43140:SF1">
    <property type="entry name" value="TYPE I RESTRICTION ENZYME ECOKI SPECIFICITY SUBUNIT"/>
    <property type="match status" value="1"/>
</dbReference>
<comment type="subunit">
    <text evidence="4">The methyltransferase is composed of M and S polypeptides.</text>
</comment>
<comment type="caution">
    <text evidence="6">The sequence shown here is derived from an EMBL/GenBank/DDBJ whole genome shotgun (WGS) entry which is preliminary data.</text>
</comment>
<evidence type="ECO:0000259" key="5">
    <source>
        <dbReference type="Pfam" id="PF01420"/>
    </source>
</evidence>